<dbReference type="RefSeq" id="WP_004605460.1">
    <property type="nucleotide sequence ID" value="NZ_CP036170.1"/>
</dbReference>
<dbReference type="CDD" id="cd16015">
    <property type="entry name" value="LTA_synthase"/>
    <property type="match status" value="1"/>
</dbReference>
<evidence type="ECO:0000256" key="1">
    <source>
        <dbReference type="ARBA" id="ARBA00004651"/>
    </source>
</evidence>
<evidence type="ECO:0000313" key="7">
    <source>
        <dbReference type="EMBL" id="QBF76229.1"/>
    </source>
</evidence>
<reference evidence="7 8" key="1">
    <citation type="journal article" date="2019" name="Appl. Environ. Microbiol.">
        <title>Clostridium scindens ATCC 35704: integration of nutritional requirements, the complete genome sequence, and global transcriptional responses to bile acids.</title>
        <authorList>
            <person name="Devendran S."/>
            <person name="Shrestha R."/>
            <person name="Alves J.M.P."/>
            <person name="Wolf P.G."/>
            <person name="Ly L."/>
            <person name="Hernandez A.G."/>
            <person name="Mendez-Garcia C."/>
            <person name="Inboden A."/>
            <person name="Wiley J."/>
            <person name="Paul O."/>
            <person name="Allen A."/>
            <person name="Springer E."/>
            <person name="Wright C.L."/>
            <person name="Fields C.J."/>
            <person name="Daniel S.L."/>
            <person name="Ridlon J.M."/>
        </authorList>
    </citation>
    <scope>NUCLEOTIDE SEQUENCE [LARGE SCALE GENOMIC DNA]</scope>
    <source>
        <strain evidence="7 8">ATCC 35704</strain>
    </source>
</reference>
<keyword evidence="6" id="KW-0472">Membrane</keyword>
<keyword evidence="3" id="KW-1003">Cell membrane</keyword>
<dbReference type="Pfam" id="PF00884">
    <property type="entry name" value="Sulfatase"/>
    <property type="match status" value="1"/>
</dbReference>
<dbReference type="KEGG" id="csci:HDCHBGLK_03646"/>
<accession>B0NG18</accession>
<dbReference type="EC" id="2.7.8.20" evidence="7"/>
<dbReference type="Pfam" id="PF08481">
    <property type="entry name" value="GBS_Bsp-like"/>
    <property type="match status" value="1"/>
</dbReference>
<dbReference type="GO" id="GO:0008960">
    <property type="term" value="F:phosphatidylglycerol-membrane-oligosaccharide glycerophosphotransferase activity"/>
    <property type="evidence" value="ECO:0007669"/>
    <property type="project" value="UniProtKB-EC"/>
</dbReference>
<dbReference type="Gene3D" id="3.40.720.10">
    <property type="entry name" value="Alkaline Phosphatase, subunit A"/>
    <property type="match status" value="1"/>
</dbReference>
<dbReference type="EMBL" id="CP036170">
    <property type="protein sequence ID" value="QBF76229.1"/>
    <property type="molecule type" value="Genomic_DNA"/>
</dbReference>
<dbReference type="InterPro" id="IPR000917">
    <property type="entry name" value="Sulfatase_N"/>
</dbReference>
<dbReference type="PANTHER" id="PTHR47371">
    <property type="entry name" value="LIPOTEICHOIC ACID SYNTHASE"/>
    <property type="match status" value="1"/>
</dbReference>
<organism evidence="7 8">
    <name type="scientific">Clostridium scindens (strain ATCC 35704 / DSM 5676 / VPI 13733 / 19)</name>
    <dbReference type="NCBI Taxonomy" id="411468"/>
    <lineage>
        <taxon>Bacteria</taxon>
        <taxon>Bacillati</taxon>
        <taxon>Bacillota</taxon>
        <taxon>Clostridia</taxon>
        <taxon>Lachnospirales</taxon>
        <taxon>Lachnospiraceae</taxon>
    </lineage>
</organism>
<dbReference type="GeneID" id="62697819"/>
<evidence type="ECO:0000256" key="2">
    <source>
        <dbReference type="ARBA" id="ARBA00004936"/>
    </source>
</evidence>
<dbReference type="HOGENOM" id="CLU_023986_2_0_9"/>
<keyword evidence="4" id="KW-0812">Transmembrane</keyword>
<dbReference type="Proteomes" id="UP000289664">
    <property type="component" value="Chromosome"/>
</dbReference>
<dbReference type="OrthoDB" id="9760224at2"/>
<dbReference type="InterPro" id="IPR050448">
    <property type="entry name" value="OpgB/LTA_synthase_biosynth"/>
</dbReference>
<comment type="pathway">
    <text evidence="2">Cell wall biogenesis; lipoteichoic acid biosynthesis.</text>
</comment>
<keyword evidence="7" id="KW-0808">Transferase</keyword>
<keyword evidence="5" id="KW-1133">Transmembrane helix</keyword>
<keyword evidence="8" id="KW-1185">Reference proteome</keyword>
<evidence type="ECO:0000256" key="4">
    <source>
        <dbReference type="ARBA" id="ARBA00022692"/>
    </source>
</evidence>
<evidence type="ECO:0000256" key="6">
    <source>
        <dbReference type="ARBA" id="ARBA00023136"/>
    </source>
</evidence>
<dbReference type="Gene3D" id="2.60.40.3760">
    <property type="match status" value="1"/>
</dbReference>
<dbReference type="GO" id="GO:0005886">
    <property type="term" value="C:plasma membrane"/>
    <property type="evidence" value="ECO:0007669"/>
    <property type="project" value="UniProtKB-SubCell"/>
</dbReference>
<dbReference type="AlphaFoldDB" id="B0NG18"/>
<dbReference type="InterPro" id="IPR013688">
    <property type="entry name" value="GBS_Bsp-like"/>
</dbReference>
<evidence type="ECO:0000256" key="5">
    <source>
        <dbReference type="ARBA" id="ARBA00022989"/>
    </source>
</evidence>
<protein>
    <submittedName>
        <fullName evidence="7">Phosphoglycerol transferase I</fullName>
        <ecNumber evidence="7">2.7.8.20</ecNumber>
    </submittedName>
</protein>
<comment type="subcellular location">
    <subcellularLocation>
        <location evidence="1">Cell membrane</location>
        <topology evidence="1">Multi-pass membrane protein</topology>
    </subcellularLocation>
</comment>
<evidence type="ECO:0000313" key="8">
    <source>
        <dbReference type="Proteomes" id="UP000289664"/>
    </source>
</evidence>
<name>B0NG18_CLOS5</name>
<sequence>MKDYKLVLKKIGCIIGTVLTISLMVLTTVICFSIKWMFDTWSNLTMDELVYHITAPLEGTNEGMIKEYLDFCIVPTVLVLIFVVILFIAYRKQKKYFVIMGIELVLSFLTATFFVYNAWDELDAGNYVKAQGTYSTFIDDYYVNPADVEITFPGEKRNLIYIFLESMEITYADKDNGGAFERNVIPELTKLAQENEDFSGEDDKLEGGIAMPGTTWTMGAMFANTSGIPLNISIDANSMDTQDAFFPNAIVLGDILERGGYNQTLMIGSDATFGGRELYFTNHGNYKIFDYNYVLDLDLIPDNYKVWWGYEDQKLFDFAKKELLELADQENPFNLTLLTVDTHFEDGYPCEKCPNLFEDNQYANVMACSSSQINELLEWIQQQEFYKNTTIVLVGDHPTMDKDFCVKINDDYVRRVYTTYINSATELKNKTQRKYTTFDNFPTTLAALGIKIEGDRLGLGTNLFSNKQTLTERLDIDIIKSELNKKSKLMEKLAELDENKEDLHIKGDGIPIADIQVGEYQSESSTIPVKLFNISNVNKNIKVANIAVWAKKDQSDLKWKQMELKEDGNYHVDIDVSALGYKTGKYYIHAYIIDEDGKQFILSEDTFDIN</sequence>
<proteinExistence type="predicted"/>
<dbReference type="PANTHER" id="PTHR47371:SF3">
    <property type="entry name" value="PHOSPHOGLYCEROL TRANSFERASE I"/>
    <property type="match status" value="1"/>
</dbReference>
<dbReference type="SUPFAM" id="SSF53649">
    <property type="entry name" value="Alkaline phosphatase-like"/>
    <property type="match status" value="1"/>
</dbReference>
<gene>
    <name evidence="7" type="primary">mdoB</name>
    <name evidence="7" type="ORF">HDCHBGLK_03646</name>
</gene>
<dbReference type="eggNOG" id="COG1368">
    <property type="taxonomic scope" value="Bacteria"/>
</dbReference>
<dbReference type="STRING" id="411468.CLOSCI_02421"/>
<dbReference type="InterPro" id="IPR017850">
    <property type="entry name" value="Alkaline_phosphatase_core_sf"/>
</dbReference>
<evidence type="ECO:0000256" key="3">
    <source>
        <dbReference type="ARBA" id="ARBA00022475"/>
    </source>
</evidence>